<comment type="caution">
    <text evidence="1">The sequence shown here is derived from an EMBL/GenBank/DDBJ whole genome shotgun (WGS) entry which is preliminary data.</text>
</comment>
<organism evidence="1 2">
    <name type="scientific">Hypoxylon rubiginosum</name>
    <dbReference type="NCBI Taxonomy" id="110542"/>
    <lineage>
        <taxon>Eukaryota</taxon>
        <taxon>Fungi</taxon>
        <taxon>Dikarya</taxon>
        <taxon>Ascomycota</taxon>
        <taxon>Pezizomycotina</taxon>
        <taxon>Sordariomycetes</taxon>
        <taxon>Xylariomycetidae</taxon>
        <taxon>Xylariales</taxon>
        <taxon>Hypoxylaceae</taxon>
        <taxon>Hypoxylon</taxon>
    </lineage>
</organism>
<reference evidence="1 2" key="1">
    <citation type="journal article" date="2022" name="New Phytol.">
        <title>Ecological generalism drives hyperdiversity of secondary metabolite gene clusters in xylarialean endophytes.</title>
        <authorList>
            <person name="Franco M.E.E."/>
            <person name="Wisecaver J.H."/>
            <person name="Arnold A.E."/>
            <person name="Ju Y.M."/>
            <person name="Slot J.C."/>
            <person name="Ahrendt S."/>
            <person name="Moore L.P."/>
            <person name="Eastman K.E."/>
            <person name="Scott K."/>
            <person name="Konkel Z."/>
            <person name="Mondo S.J."/>
            <person name="Kuo A."/>
            <person name="Hayes R.D."/>
            <person name="Haridas S."/>
            <person name="Andreopoulos B."/>
            <person name="Riley R."/>
            <person name="LaButti K."/>
            <person name="Pangilinan J."/>
            <person name="Lipzen A."/>
            <person name="Amirebrahimi M."/>
            <person name="Yan J."/>
            <person name="Adam C."/>
            <person name="Keymanesh K."/>
            <person name="Ng V."/>
            <person name="Louie K."/>
            <person name="Northen T."/>
            <person name="Drula E."/>
            <person name="Henrissat B."/>
            <person name="Hsieh H.M."/>
            <person name="Youens-Clark K."/>
            <person name="Lutzoni F."/>
            <person name="Miadlikowska J."/>
            <person name="Eastwood D.C."/>
            <person name="Hamelin R.C."/>
            <person name="Grigoriev I.V."/>
            <person name="U'Ren J.M."/>
        </authorList>
    </citation>
    <scope>NUCLEOTIDE SEQUENCE [LARGE SCALE GENOMIC DNA]</scope>
    <source>
        <strain evidence="1 2">ER1909</strain>
    </source>
</reference>
<sequence length="716" mass="81843">MAHIFCKVPLDHSRKETRFLRLLSADHDDDEIKAELFAASVEHDTPDFRAVSYAWNTQGPRKCITVNGDQFEVAETVYVLLRNIHSWTCCTRSMDFWIDSICINQENTPEKNVQVPLMKDIYTKASHVIVWLGDGNEYTDQAIAVMRNSSVWEKDLANKQEPLRTTEINTQTLQHFVDAVSIPMASFLKGINELFSREWFRRTWTLQEVVLSSGLPHVLCGRSALCWQCLTGTCTLFMYLFFPFVHAEPPMPLPKQLHGLMAELERFHRICHTYDLRVANSLRDRLPQLSQDAERLIELIWLTSRQLSTDPRDKIYGLLGMASDIERQRIRVDYAKPLIDVFVDAFCYLLSCKRGFQILSNAGVTGLNKHPRWPTWLPRFDDGPWKDSHEQIGGPLSRWSVYDSSLGLKSGYSLVDSGCLKLLLNGIFIDEVTEVTDASLHHPSRDLIRTREESIVKIFLSANRPCKSCSNCQQDAPGRCECPMYCPQISHSRCLDEEKYPISRHGESGSADFILSIEEHWRRIESWEHHARKPLTEAIWRAAIGDRLKDTQNSREHVPAPVWAGPVVTSLLPSLGSHDTEFFNSASQEDSESEDSESQNDDKSQDGSKSGSNSDRRHLRILRENMHHMVMGRRAFRTSNGFIGFGPKILEDGDKIVVIAGADVPLALRQRGEHFALVGECYVEGLMHGELLRQFPEFTNKVEEPSRMRLRQFVLV</sequence>
<name>A0ACC0CMN4_9PEZI</name>
<accession>A0ACC0CMN4</accession>
<keyword evidence="2" id="KW-1185">Reference proteome</keyword>
<protein>
    <submittedName>
        <fullName evidence="1">Heterokaryon incompatibility protein-domain-containing protein</fullName>
    </submittedName>
</protein>
<dbReference type="Proteomes" id="UP001497680">
    <property type="component" value="Unassembled WGS sequence"/>
</dbReference>
<proteinExistence type="predicted"/>
<dbReference type="EMBL" id="MU394390">
    <property type="protein sequence ID" value="KAI6081621.1"/>
    <property type="molecule type" value="Genomic_DNA"/>
</dbReference>
<gene>
    <name evidence="1" type="ORF">F4821DRAFT_23564</name>
</gene>
<evidence type="ECO:0000313" key="1">
    <source>
        <dbReference type="EMBL" id="KAI6081621.1"/>
    </source>
</evidence>
<evidence type="ECO:0000313" key="2">
    <source>
        <dbReference type="Proteomes" id="UP001497680"/>
    </source>
</evidence>